<protein>
    <submittedName>
        <fullName evidence="2">F-box protein</fullName>
    </submittedName>
</protein>
<dbReference type="InterPro" id="IPR017451">
    <property type="entry name" value="F-box-assoc_interact_dom"/>
</dbReference>
<dbReference type="NCBIfam" id="TIGR01640">
    <property type="entry name" value="F_box_assoc_1"/>
    <property type="match status" value="1"/>
</dbReference>
<evidence type="ECO:0000313" key="2">
    <source>
        <dbReference type="EMBL" id="KAJ7950444.1"/>
    </source>
</evidence>
<proteinExistence type="predicted"/>
<organism evidence="2 3">
    <name type="scientific">Quillaja saponaria</name>
    <name type="common">Soap bark tree</name>
    <dbReference type="NCBI Taxonomy" id="32244"/>
    <lineage>
        <taxon>Eukaryota</taxon>
        <taxon>Viridiplantae</taxon>
        <taxon>Streptophyta</taxon>
        <taxon>Embryophyta</taxon>
        <taxon>Tracheophyta</taxon>
        <taxon>Spermatophyta</taxon>
        <taxon>Magnoliopsida</taxon>
        <taxon>eudicotyledons</taxon>
        <taxon>Gunneridae</taxon>
        <taxon>Pentapetalae</taxon>
        <taxon>rosids</taxon>
        <taxon>fabids</taxon>
        <taxon>Fabales</taxon>
        <taxon>Quillajaceae</taxon>
        <taxon>Quillaja</taxon>
    </lineage>
</organism>
<dbReference type="InterPro" id="IPR006527">
    <property type="entry name" value="F-box-assoc_dom_typ1"/>
</dbReference>
<accession>A0AAD7PD08</accession>
<sequence>MTNVKDEYPSLGQSGFGFDFLTNDYKVVRIVDLYPVNYICPKRGQRSQEDEMNPHRGKRSQVDAIYSLKNDSWRKFDDKSLSVICGIKCYSRTYTTNNNKGILSWLGNDTYAEIIASFDMNEEVMFTTPIPDDSVIGSYEETFRSLSAVNECVALIVYPLTKFYDRCWDVWVLHEYGVKKPWTNLYTVERIPGVERALGFWKNNELLLEDKLGQLFLHCPITEEKVNPSG</sequence>
<keyword evidence="3" id="KW-1185">Reference proteome</keyword>
<dbReference type="Proteomes" id="UP001163823">
    <property type="component" value="Chromosome 11"/>
</dbReference>
<name>A0AAD7PD08_QUISA</name>
<evidence type="ECO:0000259" key="1">
    <source>
        <dbReference type="Pfam" id="PF07734"/>
    </source>
</evidence>
<comment type="caution">
    <text evidence="2">The sequence shown here is derived from an EMBL/GenBank/DDBJ whole genome shotgun (WGS) entry which is preliminary data.</text>
</comment>
<evidence type="ECO:0000313" key="3">
    <source>
        <dbReference type="Proteomes" id="UP001163823"/>
    </source>
</evidence>
<dbReference type="KEGG" id="qsa:O6P43_026635"/>
<dbReference type="EMBL" id="JARAOO010000011">
    <property type="protein sequence ID" value="KAJ7950444.1"/>
    <property type="molecule type" value="Genomic_DNA"/>
</dbReference>
<dbReference type="AlphaFoldDB" id="A0AAD7PD08"/>
<dbReference type="Pfam" id="PF07734">
    <property type="entry name" value="FBA_1"/>
    <property type="match status" value="1"/>
</dbReference>
<gene>
    <name evidence="2" type="ORF">O6P43_026635</name>
</gene>
<feature type="domain" description="F-box associated beta-propeller type 1" evidence="1">
    <location>
        <begin position="11"/>
        <end position="209"/>
    </location>
</feature>
<reference evidence="2" key="1">
    <citation type="journal article" date="2023" name="Science">
        <title>Elucidation of the pathway for biosynthesis of saponin adjuvants from the soapbark tree.</title>
        <authorList>
            <person name="Reed J."/>
            <person name="Orme A."/>
            <person name="El-Demerdash A."/>
            <person name="Owen C."/>
            <person name="Martin L.B.B."/>
            <person name="Misra R.C."/>
            <person name="Kikuchi S."/>
            <person name="Rejzek M."/>
            <person name="Martin A.C."/>
            <person name="Harkess A."/>
            <person name="Leebens-Mack J."/>
            <person name="Louveau T."/>
            <person name="Stephenson M.J."/>
            <person name="Osbourn A."/>
        </authorList>
    </citation>
    <scope>NUCLEOTIDE SEQUENCE</scope>
    <source>
        <strain evidence="2">S10</strain>
    </source>
</reference>